<feature type="region of interest" description="Disordered" evidence="1">
    <location>
        <begin position="1"/>
        <end position="24"/>
    </location>
</feature>
<sequence length="76" mass="8118">PVSTPFFSPPTRESSPNETLTSIPEKLLVKTNDACFNKYHHSPALSTSSPLSTESTDSSDQLISSPSFASFKGVSV</sequence>
<feature type="compositionally biased region" description="Polar residues" evidence="1">
    <location>
        <begin position="1"/>
        <end position="22"/>
    </location>
</feature>
<comment type="caution">
    <text evidence="2">The sequence shown here is derived from an EMBL/GenBank/DDBJ whole genome shotgun (WGS) entry which is preliminary data.</text>
</comment>
<gene>
    <name evidence="2" type="ORF">PFISCL1PPCAC_27140</name>
</gene>
<keyword evidence="3" id="KW-1185">Reference proteome</keyword>
<feature type="region of interest" description="Disordered" evidence="1">
    <location>
        <begin position="41"/>
        <end position="76"/>
    </location>
</feature>
<evidence type="ECO:0000313" key="3">
    <source>
        <dbReference type="Proteomes" id="UP001432322"/>
    </source>
</evidence>
<dbReference type="EMBL" id="BTSY01000007">
    <property type="protein sequence ID" value="GMT35843.1"/>
    <property type="molecule type" value="Genomic_DNA"/>
</dbReference>
<feature type="compositionally biased region" description="Low complexity" evidence="1">
    <location>
        <begin position="42"/>
        <end position="60"/>
    </location>
</feature>
<accession>A0AAV5WYS8</accession>
<reference evidence="2" key="1">
    <citation type="submission" date="2023-10" db="EMBL/GenBank/DDBJ databases">
        <title>Genome assembly of Pristionchus species.</title>
        <authorList>
            <person name="Yoshida K."/>
            <person name="Sommer R.J."/>
        </authorList>
    </citation>
    <scope>NUCLEOTIDE SEQUENCE</scope>
    <source>
        <strain evidence="2">RS5133</strain>
    </source>
</reference>
<feature type="non-terminal residue" evidence="2">
    <location>
        <position position="1"/>
    </location>
</feature>
<dbReference type="Proteomes" id="UP001432322">
    <property type="component" value="Unassembled WGS sequence"/>
</dbReference>
<evidence type="ECO:0000313" key="2">
    <source>
        <dbReference type="EMBL" id="GMT35843.1"/>
    </source>
</evidence>
<name>A0AAV5WYS8_9BILA</name>
<proteinExistence type="predicted"/>
<dbReference type="AlphaFoldDB" id="A0AAV5WYS8"/>
<protein>
    <submittedName>
        <fullName evidence="2">Uncharacterized protein</fullName>
    </submittedName>
</protein>
<organism evidence="2 3">
    <name type="scientific">Pristionchus fissidentatus</name>
    <dbReference type="NCBI Taxonomy" id="1538716"/>
    <lineage>
        <taxon>Eukaryota</taxon>
        <taxon>Metazoa</taxon>
        <taxon>Ecdysozoa</taxon>
        <taxon>Nematoda</taxon>
        <taxon>Chromadorea</taxon>
        <taxon>Rhabditida</taxon>
        <taxon>Rhabditina</taxon>
        <taxon>Diplogasteromorpha</taxon>
        <taxon>Diplogasteroidea</taxon>
        <taxon>Neodiplogasteridae</taxon>
        <taxon>Pristionchus</taxon>
    </lineage>
</organism>
<evidence type="ECO:0000256" key="1">
    <source>
        <dbReference type="SAM" id="MobiDB-lite"/>
    </source>
</evidence>